<dbReference type="EMBL" id="JGZQ01000009">
    <property type="protein sequence ID" value="KFI96022.1"/>
    <property type="molecule type" value="Genomic_DNA"/>
</dbReference>
<feature type="domain" description="Phage capsid-like C-terminal" evidence="2">
    <location>
        <begin position="145"/>
        <end position="399"/>
    </location>
</feature>
<sequence>MSFNDRLAKTKAAIEAVLAKGEDNLTASDIEKLKGLNAEAHELQDSIETVDAVHKRFAGLTDNLADTQKSGAASGESLGDFVVKNIGEQLAKIKGVSGASIAAPEWAPLRKADTDTQVTGGPSGVYGSLLTYVDPNFVQAYRRPTITNLFGVGAMSGQAIIYYVEGEKEGDFETVGEGEKFSQIHYADATEHTDALSTIAGFIKESNDMITDLAFLKSDIDGRLLYDLSIVEEKQLLNGDGTGKNIKGLLNREGIQSYTATDAGNDVAVLHAQSMISTTTGMMPDALVINPTDYEAIRLKKDNDGNFIGGGPFYGVNGGALTITPRLWGLDTVVTPAVDAGTAIVGSFKGAATFYRKGGVTVEATNSNDTDFISDLVTIRAKERVALAVRKPKAFVKLTLK</sequence>
<evidence type="ECO:0000313" key="4">
    <source>
        <dbReference type="Proteomes" id="UP000029091"/>
    </source>
</evidence>
<evidence type="ECO:0000256" key="1">
    <source>
        <dbReference type="ARBA" id="ARBA00004328"/>
    </source>
</evidence>
<comment type="subcellular location">
    <subcellularLocation>
        <location evidence="1">Virion</location>
    </subcellularLocation>
</comment>
<dbReference type="NCBIfam" id="TIGR01554">
    <property type="entry name" value="major_cap_HK97"/>
    <property type="match status" value="1"/>
</dbReference>
<protein>
    <submittedName>
        <fullName evidence="3">Phage capsid protein</fullName>
    </submittedName>
</protein>
<evidence type="ECO:0000313" key="3">
    <source>
        <dbReference type="EMBL" id="KFI96022.1"/>
    </source>
</evidence>
<organism evidence="3 4">
    <name type="scientific">Bifidobacterium adolescentis JCM 15918</name>
    <dbReference type="NCBI Taxonomy" id="1437612"/>
    <lineage>
        <taxon>Bacteria</taxon>
        <taxon>Bacillati</taxon>
        <taxon>Actinomycetota</taxon>
        <taxon>Actinomycetes</taxon>
        <taxon>Bifidobacteriales</taxon>
        <taxon>Bifidobacteriaceae</taxon>
        <taxon>Bifidobacterium</taxon>
    </lineage>
</organism>
<dbReference type="Proteomes" id="UP000029091">
    <property type="component" value="Unassembled WGS sequence"/>
</dbReference>
<dbReference type="SUPFAM" id="SSF56563">
    <property type="entry name" value="Major capsid protein gp5"/>
    <property type="match status" value="1"/>
</dbReference>
<proteinExistence type="predicted"/>
<comment type="caution">
    <text evidence="3">The sequence shown here is derived from an EMBL/GenBank/DDBJ whole genome shotgun (WGS) entry which is preliminary data.</text>
</comment>
<dbReference type="Pfam" id="PF05065">
    <property type="entry name" value="Phage_capsid"/>
    <property type="match status" value="1"/>
</dbReference>
<dbReference type="Gene3D" id="3.30.2400.10">
    <property type="entry name" value="Major capsid protein gp5"/>
    <property type="match status" value="1"/>
</dbReference>
<dbReference type="InterPro" id="IPR054612">
    <property type="entry name" value="Phage_capsid-like_C"/>
</dbReference>
<dbReference type="Gene3D" id="3.30.2320.10">
    <property type="entry name" value="hypothetical protein PF0899 domain"/>
    <property type="match status" value="1"/>
</dbReference>
<dbReference type="AlphaFoldDB" id="A0A087DKH2"/>
<reference evidence="3 4" key="1">
    <citation type="submission" date="2014-03" db="EMBL/GenBank/DDBJ databases">
        <title>Genomics of Bifidobacteria.</title>
        <authorList>
            <person name="Ventura M."/>
            <person name="Milani C."/>
            <person name="Lugli G.A."/>
        </authorList>
    </citation>
    <scope>NUCLEOTIDE SEQUENCE [LARGE SCALE GENOMIC DNA]</scope>
    <source>
        <strain evidence="4">JCM 15918</strain>
    </source>
</reference>
<dbReference type="RefSeq" id="WP_033500084.1">
    <property type="nucleotide sequence ID" value="NZ_JDUX01000010.1"/>
</dbReference>
<gene>
    <name evidence="3" type="ORF">BSTER_1734</name>
</gene>
<accession>A0A087DKH2</accession>
<evidence type="ECO:0000259" key="2">
    <source>
        <dbReference type="Pfam" id="PF05065"/>
    </source>
</evidence>
<name>A0A087DKH2_BIFAD</name>
<dbReference type="InterPro" id="IPR024455">
    <property type="entry name" value="Phage_capsid"/>
</dbReference>